<dbReference type="RefSeq" id="WP_344844066.1">
    <property type="nucleotide sequence ID" value="NZ_BAABDF010000003.1"/>
</dbReference>
<gene>
    <name evidence="2" type="ORF">GCM10022404_09180</name>
</gene>
<proteinExistence type="predicted"/>
<dbReference type="PANTHER" id="PTHR14237:SF19">
    <property type="entry name" value="MITOCHONDRIAL AMIDOXIME REDUCING COMPONENT 1"/>
    <property type="match status" value="1"/>
</dbReference>
<comment type="caution">
    <text evidence="2">The sequence shown here is derived from an EMBL/GenBank/DDBJ whole genome shotgun (WGS) entry which is preliminary data.</text>
</comment>
<dbReference type="Pfam" id="PF03476">
    <property type="entry name" value="MOSC_N"/>
    <property type="match status" value="1"/>
</dbReference>
<dbReference type="SUPFAM" id="SSF50800">
    <property type="entry name" value="PK beta-barrel domain-like"/>
    <property type="match status" value="1"/>
</dbReference>
<keyword evidence="3" id="KW-1185">Reference proteome</keyword>
<evidence type="ECO:0000259" key="1">
    <source>
        <dbReference type="PROSITE" id="PS51340"/>
    </source>
</evidence>
<dbReference type="Pfam" id="PF03473">
    <property type="entry name" value="MOSC"/>
    <property type="match status" value="1"/>
</dbReference>
<dbReference type="PROSITE" id="PS51340">
    <property type="entry name" value="MOSC"/>
    <property type="match status" value="1"/>
</dbReference>
<evidence type="ECO:0000313" key="2">
    <source>
        <dbReference type="EMBL" id="GAA3860482.1"/>
    </source>
</evidence>
<dbReference type="SUPFAM" id="SSF141673">
    <property type="entry name" value="MOSC N-terminal domain-like"/>
    <property type="match status" value="1"/>
</dbReference>
<protein>
    <submittedName>
        <fullName evidence="2">MOSC domain-containing protein</fullName>
    </submittedName>
</protein>
<feature type="domain" description="MOSC" evidence="1">
    <location>
        <begin position="115"/>
        <end position="264"/>
    </location>
</feature>
<dbReference type="InterPro" id="IPR011037">
    <property type="entry name" value="Pyrv_Knase-like_insert_dom_sf"/>
</dbReference>
<evidence type="ECO:0000313" key="3">
    <source>
        <dbReference type="Proteomes" id="UP001399917"/>
    </source>
</evidence>
<name>A0ABP7K0U2_9RHOB</name>
<organism evidence="2 3">
    <name type="scientific">Celeribacter arenosi</name>
    <dbReference type="NCBI Taxonomy" id="792649"/>
    <lineage>
        <taxon>Bacteria</taxon>
        <taxon>Pseudomonadati</taxon>
        <taxon>Pseudomonadota</taxon>
        <taxon>Alphaproteobacteria</taxon>
        <taxon>Rhodobacterales</taxon>
        <taxon>Roseobacteraceae</taxon>
        <taxon>Celeribacter</taxon>
    </lineage>
</organism>
<dbReference type="PANTHER" id="PTHR14237">
    <property type="entry name" value="MOLYBDOPTERIN COFACTOR SULFURASE MOSC"/>
    <property type="match status" value="1"/>
</dbReference>
<sequence length="276" mass="30546">MRLSRLTIYPVKSVHGNDLAASKTDRFGLESDRRWAVVYPSGRVATRRELPRLALLSAVPTQDGISLSYEGTRIEVPFPTGAQGSVKIFNWTVEGVEDAGNYASHFLSSALEVGTRLVYFPETGVNEVDPTFAPKGHLTSFSDGFPILLITKPSIDELSAEVGEKVDMRRFRSNIVVDGDFEPWAEDTWRVIRIGSTVLRVVKSCERCVVTTQDPMTGEIENPREPLASLGRVHRAFNGKIIFGQNLIVEEEGNMVLGDEVEVLETGPSNLLDPKR</sequence>
<dbReference type="EMBL" id="BAABDF010000003">
    <property type="protein sequence ID" value="GAA3860482.1"/>
    <property type="molecule type" value="Genomic_DNA"/>
</dbReference>
<dbReference type="InterPro" id="IPR005302">
    <property type="entry name" value="MoCF_Sase_C"/>
</dbReference>
<dbReference type="Proteomes" id="UP001399917">
    <property type="component" value="Unassembled WGS sequence"/>
</dbReference>
<accession>A0ABP7K0U2</accession>
<dbReference type="InterPro" id="IPR005303">
    <property type="entry name" value="MOCOS_middle"/>
</dbReference>
<reference evidence="3" key="1">
    <citation type="journal article" date="2019" name="Int. J. Syst. Evol. Microbiol.">
        <title>The Global Catalogue of Microorganisms (GCM) 10K type strain sequencing project: providing services to taxonomists for standard genome sequencing and annotation.</title>
        <authorList>
            <consortium name="The Broad Institute Genomics Platform"/>
            <consortium name="The Broad Institute Genome Sequencing Center for Infectious Disease"/>
            <person name="Wu L."/>
            <person name="Ma J."/>
        </authorList>
    </citation>
    <scope>NUCLEOTIDE SEQUENCE [LARGE SCALE GENOMIC DNA]</scope>
    <source>
        <strain evidence="3">JCM 17190</strain>
    </source>
</reference>